<evidence type="ECO:0000256" key="7">
    <source>
        <dbReference type="ARBA" id="ARBA00022989"/>
    </source>
</evidence>
<dbReference type="PANTHER" id="PTHR43823">
    <property type="entry name" value="SPORULATION PROTEIN YKVU"/>
    <property type="match status" value="1"/>
</dbReference>
<evidence type="ECO:0000256" key="10">
    <source>
        <dbReference type="SAM" id="Phobius"/>
    </source>
</evidence>
<dbReference type="PIRSF" id="PIRSF006603">
    <property type="entry name" value="DinF"/>
    <property type="match status" value="1"/>
</dbReference>
<dbReference type="GO" id="GO:0042910">
    <property type="term" value="F:xenobiotic transmembrane transporter activity"/>
    <property type="evidence" value="ECO:0007669"/>
    <property type="project" value="InterPro"/>
</dbReference>
<dbReference type="InterPro" id="IPR051327">
    <property type="entry name" value="MATE_MepA_subfamily"/>
</dbReference>
<evidence type="ECO:0000256" key="9">
    <source>
        <dbReference type="ARBA" id="ARBA00023251"/>
    </source>
</evidence>
<keyword evidence="5" id="KW-1003">Cell membrane</keyword>
<keyword evidence="12" id="KW-1185">Reference proteome</keyword>
<dbReference type="GO" id="GO:0015297">
    <property type="term" value="F:antiporter activity"/>
    <property type="evidence" value="ECO:0007669"/>
    <property type="project" value="InterPro"/>
</dbReference>
<feature type="transmembrane region" description="Helical" evidence="10">
    <location>
        <begin position="351"/>
        <end position="371"/>
    </location>
</feature>
<evidence type="ECO:0000256" key="1">
    <source>
        <dbReference type="ARBA" id="ARBA00004651"/>
    </source>
</evidence>
<feature type="transmembrane region" description="Helical" evidence="10">
    <location>
        <begin position="56"/>
        <end position="76"/>
    </location>
</feature>
<reference evidence="11" key="1">
    <citation type="submission" date="2022-12" db="EMBL/GenBank/DDBJ databases">
        <title>Reference genome sequencing for broad-spectrum identification of bacterial and archaeal isolates by mass spectrometry.</title>
        <authorList>
            <person name="Sekiguchi Y."/>
            <person name="Tourlousse D.M."/>
        </authorList>
    </citation>
    <scope>NUCLEOTIDE SEQUENCE</scope>
    <source>
        <strain evidence="11">10succ1</strain>
    </source>
</reference>
<accession>A0A9W6GPZ5</accession>
<keyword evidence="9" id="KW-0046">Antibiotic resistance</keyword>
<dbReference type="PANTHER" id="PTHR43823:SF3">
    <property type="entry name" value="MULTIDRUG EXPORT PROTEIN MEPA"/>
    <property type="match status" value="1"/>
</dbReference>
<comment type="caution">
    <text evidence="11">The sequence shown here is derived from an EMBL/GenBank/DDBJ whole genome shotgun (WGS) entry which is preliminary data.</text>
</comment>
<feature type="transmembrane region" description="Helical" evidence="10">
    <location>
        <begin position="383"/>
        <end position="403"/>
    </location>
</feature>
<comment type="subcellular location">
    <subcellularLocation>
        <location evidence="1">Cell membrane</location>
        <topology evidence="1">Multi-pass membrane protein</topology>
    </subcellularLocation>
</comment>
<sequence>MNNESIKKTFFKFAVPSIVGLLIVSMQTMIDGIFVGNYVGPRGLAAINISMPYVNILMSVGMMITAGGGVISAIYLGRKDKRKAGEGAAFTLLSLVAILGSITILSLIFIDELIVFLGADTTLFPMVKAYLAPMVTLIIFYCAPIYTETFARIGGRPNAVFLSGMVCCLTNILLDYIFIGILGWGISGAAYATGIANLLGSLALIGLFFRERSGIQLYRPVGDLKLLNNILYNGSSEMLTVVSTAVATFLFNRIIMEYIGEMGVSALTIVFYVNNIVNISLYGLAQALQPIVSYNLGARRVDRIYDVLKISLTTGGIIGLASFILMKFYSKSLIQLFTKGDLELTNLALEAAGYFIFAYLISFINIISSSFHTAVEKPLESAGIALLRSLIFVAIFLTVLPHLVGEKGIWMAVPLAELSCLVVSLLMMNTSLKKIETAFNYSPA</sequence>
<feature type="transmembrane region" description="Helical" evidence="10">
    <location>
        <begin position="159"/>
        <end position="182"/>
    </location>
</feature>
<feature type="transmembrane region" description="Helical" evidence="10">
    <location>
        <begin position="306"/>
        <end position="329"/>
    </location>
</feature>
<evidence type="ECO:0000256" key="5">
    <source>
        <dbReference type="ARBA" id="ARBA00022475"/>
    </source>
</evidence>
<dbReference type="InterPro" id="IPR048279">
    <property type="entry name" value="MdtK-like"/>
</dbReference>
<keyword evidence="7 10" id="KW-1133">Transmembrane helix</keyword>
<protein>
    <recommendedName>
        <fullName evidence="3">Multidrug export protein MepA</fullName>
    </recommendedName>
</protein>
<evidence type="ECO:0000256" key="6">
    <source>
        <dbReference type="ARBA" id="ARBA00022692"/>
    </source>
</evidence>
<dbReference type="AlphaFoldDB" id="A0A9W6GPZ5"/>
<feature type="transmembrane region" description="Helical" evidence="10">
    <location>
        <begin position="88"/>
        <end position="110"/>
    </location>
</feature>
<keyword evidence="6 10" id="KW-0812">Transmembrane</keyword>
<organism evidence="11 12">
    <name type="scientific">Propionigenium maris DSM 9537</name>
    <dbReference type="NCBI Taxonomy" id="1123000"/>
    <lineage>
        <taxon>Bacteria</taxon>
        <taxon>Fusobacteriati</taxon>
        <taxon>Fusobacteriota</taxon>
        <taxon>Fusobacteriia</taxon>
        <taxon>Fusobacteriales</taxon>
        <taxon>Fusobacteriaceae</taxon>
        <taxon>Propionigenium</taxon>
    </lineage>
</organism>
<feature type="transmembrane region" description="Helical" evidence="10">
    <location>
        <begin position="409"/>
        <end position="428"/>
    </location>
</feature>
<evidence type="ECO:0000313" key="12">
    <source>
        <dbReference type="Proteomes" id="UP001144471"/>
    </source>
</evidence>
<gene>
    <name evidence="11" type="ORF">PM10SUCC1_36840</name>
</gene>
<evidence type="ECO:0000313" key="11">
    <source>
        <dbReference type="EMBL" id="GLI58170.1"/>
    </source>
</evidence>
<keyword evidence="8 10" id="KW-0472">Membrane</keyword>
<dbReference type="RefSeq" id="WP_281837846.1">
    <property type="nucleotide sequence ID" value="NZ_BSDY01000037.1"/>
</dbReference>
<proteinExistence type="inferred from homology"/>
<dbReference type="GO" id="GO:0005886">
    <property type="term" value="C:plasma membrane"/>
    <property type="evidence" value="ECO:0007669"/>
    <property type="project" value="UniProtKB-SubCell"/>
</dbReference>
<dbReference type="GO" id="GO:0046677">
    <property type="term" value="P:response to antibiotic"/>
    <property type="evidence" value="ECO:0007669"/>
    <property type="project" value="UniProtKB-KW"/>
</dbReference>
<evidence type="ECO:0000256" key="8">
    <source>
        <dbReference type="ARBA" id="ARBA00023136"/>
    </source>
</evidence>
<dbReference type="CDD" id="cd13143">
    <property type="entry name" value="MATE_MepA_like"/>
    <property type="match status" value="1"/>
</dbReference>
<feature type="transmembrane region" description="Helical" evidence="10">
    <location>
        <begin position="130"/>
        <end position="147"/>
    </location>
</feature>
<feature type="transmembrane region" description="Helical" evidence="10">
    <location>
        <begin position="188"/>
        <end position="209"/>
    </location>
</feature>
<evidence type="ECO:0000256" key="4">
    <source>
        <dbReference type="ARBA" id="ARBA00022448"/>
    </source>
</evidence>
<dbReference type="EMBL" id="BSDY01000037">
    <property type="protein sequence ID" value="GLI58170.1"/>
    <property type="molecule type" value="Genomic_DNA"/>
</dbReference>
<dbReference type="InterPro" id="IPR045070">
    <property type="entry name" value="MATE_MepA-like"/>
</dbReference>
<keyword evidence="4" id="KW-0813">Transport</keyword>
<feature type="transmembrane region" description="Helical" evidence="10">
    <location>
        <begin position="263"/>
        <end position="285"/>
    </location>
</feature>
<name>A0A9W6GPZ5_9FUSO</name>
<dbReference type="InterPro" id="IPR002528">
    <property type="entry name" value="MATE_fam"/>
</dbReference>
<dbReference type="Proteomes" id="UP001144471">
    <property type="component" value="Unassembled WGS sequence"/>
</dbReference>
<evidence type="ECO:0000256" key="3">
    <source>
        <dbReference type="ARBA" id="ARBA00022106"/>
    </source>
</evidence>
<dbReference type="Pfam" id="PF01554">
    <property type="entry name" value="MatE"/>
    <property type="match status" value="2"/>
</dbReference>
<comment type="similarity">
    <text evidence="2">Belongs to the multi antimicrobial extrusion (MATE) (TC 2.A.66.1) family. MepA subfamily.</text>
</comment>
<feature type="transmembrane region" description="Helical" evidence="10">
    <location>
        <begin position="230"/>
        <end position="251"/>
    </location>
</feature>
<evidence type="ECO:0000256" key="2">
    <source>
        <dbReference type="ARBA" id="ARBA00008417"/>
    </source>
</evidence>